<accession>A0A395NLI9</accession>
<organism evidence="2 3">
    <name type="scientific">Trichoderma arundinaceum</name>
    <dbReference type="NCBI Taxonomy" id="490622"/>
    <lineage>
        <taxon>Eukaryota</taxon>
        <taxon>Fungi</taxon>
        <taxon>Dikarya</taxon>
        <taxon>Ascomycota</taxon>
        <taxon>Pezizomycotina</taxon>
        <taxon>Sordariomycetes</taxon>
        <taxon>Hypocreomycetidae</taxon>
        <taxon>Hypocreales</taxon>
        <taxon>Hypocreaceae</taxon>
        <taxon>Trichoderma</taxon>
    </lineage>
</organism>
<feature type="compositionally biased region" description="Polar residues" evidence="1">
    <location>
        <begin position="516"/>
        <end position="538"/>
    </location>
</feature>
<sequence length="609" mass="67391">MARRRATSQIASPIVDFDVAIAEKPFKKRQSSQPVEDPKCYYIVNPRTPNLAWYLTKGKDNSKSHEYEVEKVPTHLVRIRQNRIGYLIETANGDEVAAAAGERPASWTPKCQNGWSTAAISSLERVIVDTEAEPGKRVNRFERWDSAEEIKSSLDDEPNIILNRRDIPLITKSIVHHLHTARQQQHFCTTSGGIMNDEASSSEEERCLETAIETTLLEFRRSMQCGDISETDEEDVSPQSKLPTQFALNNGNRSIKLRPSVAADPAITLSIPQTSFTMADDNHKHNGTREGKLQEPRTMTTLVSPQSITAITWAKLGGHLGEPSESQVSTDSPSDEISESTTQTRQTSSCHGHDQDQDMETSQASLGASSIASTITSFPKLLSRHCTREWIKPVVNLEDPSPRPSTTTGYSNHGADAHTTCLSHHHTTSTESPVPKSWAGDSFRSHNSSGYFTNRTPNTRRSTLSQSALANPKSFGSHIGSAAHRRRSTPTCDPKTPDSQDHFFPSILGKFFIGNKTGTPGSPDSKETTISGAKTPYNSPAPGHMPATTPRSEDEALRERTRALSEEDKARIHDALVRSSAVADRRRRNTCSEDNRPHVCKNDMDHRVR</sequence>
<name>A0A395NLI9_TRIAR</name>
<feature type="compositionally biased region" description="Basic and acidic residues" evidence="1">
    <location>
        <begin position="590"/>
        <end position="609"/>
    </location>
</feature>
<evidence type="ECO:0000256" key="1">
    <source>
        <dbReference type="SAM" id="MobiDB-lite"/>
    </source>
</evidence>
<protein>
    <submittedName>
        <fullName evidence="2">D-xylulose reductase a</fullName>
    </submittedName>
</protein>
<dbReference type="OrthoDB" id="4837923at2759"/>
<feature type="region of interest" description="Disordered" evidence="1">
    <location>
        <begin position="449"/>
        <end position="500"/>
    </location>
</feature>
<feature type="compositionally biased region" description="Basic and acidic residues" evidence="1">
    <location>
        <begin position="280"/>
        <end position="295"/>
    </location>
</feature>
<evidence type="ECO:0000313" key="2">
    <source>
        <dbReference type="EMBL" id="RFU76733.1"/>
    </source>
</evidence>
<proteinExistence type="predicted"/>
<reference evidence="2 3" key="1">
    <citation type="journal article" date="2018" name="PLoS Pathog.">
        <title>Evolution of structural diversity of trichothecenes, a family of toxins produced by plant pathogenic and entomopathogenic fungi.</title>
        <authorList>
            <person name="Proctor R.H."/>
            <person name="McCormick S.P."/>
            <person name="Kim H.S."/>
            <person name="Cardoza R.E."/>
            <person name="Stanley A.M."/>
            <person name="Lindo L."/>
            <person name="Kelly A."/>
            <person name="Brown D.W."/>
            <person name="Lee T."/>
            <person name="Vaughan M.M."/>
            <person name="Alexander N.J."/>
            <person name="Busman M."/>
            <person name="Gutierrez S."/>
        </authorList>
    </citation>
    <scope>NUCLEOTIDE SEQUENCE [LARGE SCALE GENOMIC DNA]</scope>
    <source>
        <strain evidence="2 3">IBT 40837</strain>
    </source>
</reference>
<dbReference type="AlphaFoldDB" id="A0A395NLI9"/>
<feature type="compositionally biased region" description="Basic and acidic residues" evidence="1">
    <location>
        <begin position="551"/>
        <end position="576"/>
    </location>
</feature>
<feature type="compositionally biased region" description="Low complexity" evidence="1">
    <location>
        <begin position="339"/>
        <end position="349"/>
    </location>
</feature>
<gene>
    <name evidence="2" type="ORF">TARUN_5536</name>
</gene>
<feature type="region of interest" description="Disordered" evidence="1">
    <location>
        <begin position="397"/>
        <end position="437"/>
    </location>
</feature>
<feature type="compositionally biased region" description="Polar residues" evidence="1">
    <location>
        <begin position="449"/>
        <end position="469"/>
    </location>
</feature>
<feature type="region of interest" description="Disordered" evidence="1">
    <location>
        <begin position="277"/>
        <end position="304"/>
    </location>
</feature>
<keyword evidence="3" id="KW-1185">Reference proteome</keyword>
<dbReference type="Proteomes" id="UP000266272">
    <property type="component" value="Unassembled WGS sequence"/>
</dbReference>
<comment type="caution">
    <text evidence="2">The sequence shown here is derived from an EMBL/GenBank/DDBJ whole genome shotgun (WGS) entry which is preliminary data.</text>
</comment>
<evidence type="ECO:0000313" key="3">
    <source>
        <dbReference type="Proteomes" id="UP000266272"/>
    </source>
</evidence>
<feature type="region of interest" description="Disordered" evidence="1">
    <location>
        <begin position="516"/>
        <end position="609"/>
    </location>
</feature>
<feature type="region of interest" description="Disordered" evidence="1">
    <location>
        <begin position="318"/>
        <end position="368"/>
    </location>
</feature>
<dbReference type="EMBL" id="PXOA01000331">
    <property type="protein sequence ID" value="RFU76733.1"/>
    <property type="molecule type" value="Genomic_DNA"/>
</dbReference>